<dbReference type="InterPro" id="IPR033333">
    <property type="entry name" value="FANCB"/>
</dbReference>
<dbReference type="PANTHER" id="PTHR28450">
    <property type="entry name" value="FANCONI ANEMIA GROUP B PROTEIN"/>
    <property type="match status" value="1"/>
</dbReference>
<evidence type="ECO:0000256" key="1">
    <source>
        <dbReference type="SAM" id="MobiDB-lite"/>
    </source>
</evidence>
<evidence type="ECO:0000313" key="3">
    <source>
        <dbReference type="RefSeq" id="XP_005093055.1"/>
    </source>
</evidence>
<keyword evidence="2" id="KW-1185">Reference proteome</keyword>
<sequence length="1094" mass="119592">MEDAFVFAWDNFIFSLSVNGSRVYLQWKSISECIPMQAGDGDDGKEEKHPGTGETNCDINDDGDGGQDDDDAKGKPTKGHLSNSSRYSSISKDEPCDDDNETALSSHNITFFEFGEHCEVHPLSMEMSFDPSCFQNVPVCSVRCCNKSKATAKQKRVHSSSQAVAVLKVSKQELLEDLDHRFPGEAQSDADKQFYLTEVRKYLLSGEHGILHRNLSSSSSRSSRTFVINNFTLGITDVNNNSIHLFVQSDSTLPVSSQSFYLRVNEQNDNDPRDLKILSTLAIPSESAFVVLLGSQKECSAYYFSLQETTLKADSSNYAELQYDMTPISVSKLFPTDLSDILQQVKIISFSQSPCEGCDSVSSSVVMITKTGFSLYFVDGVMQGCVSLSSADSTDEAWTLPSHGDAPVDILHFNEPTPRTAVLFHAECFLIDWSKEKIIKCWLSVAKVLQWTCTKNGCPKLIVIHQGESNFDDSSAALSGVRYHVCDVEDLVGIGVRSDRKTSEERLQEDDVVGGEEDGGSRGPECALNALLAQCKMCQSAVQEAESAIQCKRHFIAETWAQMSRRHMAESMSSSGLWYSKMPPLISVVDGSLPAMIQSEGRSGHTQELPPSSPLVVLKIWKKILESHLVVGVDVKNNSARSLSNISLSITCTSQSRPILFESVCSRGGGWLHTSSDPSGLTLESDPSLHQQGSPARKKVCLTSGRVHCHDRVLDSPSVIAPSCLATVTCSSEVSHIAIGREAEVRLLVFASYIEDPKMTTENLPRGGALIMSDTTSLPVPLRREQYCGEVVVMTSDLMEETVLTGSFSLAGSASDDAAESGQISLQDLQALDCLQTCTVLSVQSVVTSVRCLVNQVQAHPSLSYIVWADQYVFTGVTSLRFCRIRVLPQTSKCRGTILVYARSDHLTILCVKFLYSLLPGDVKLVPCAETSQSTSSLSSCRVKMHYAAEAVLADVDAAAADVRHKLAALSFCKTPSDQQDVVAMETANIPQETDDDVTMETGGHRQLLVCDKVQREEKTQQNPQTDGSTETGQNSREGAASHCAHISSTGSGDDRPGANSCVRVEEERENLKKSRKRLREKFKNGAQGISKHK</sequence>
<accession>A0ABM0JGA9</accession>
<evidence type="ECO:0000313" key="2">
    <source>
        <dbReference type="Proteomes" id="UP000694888"/>
    </source>
</evidence>
<reference evidence="3" key="1">
    <citation type="submission" date="2025-08" db="UniProtKB">
        <authorList>
            <consortium name="RefSeq"/>
        </authorList>
    </citation>
    <scope>IDENTIFICATION</scope>
</reference>
<dbReference type="GeneID" id="101858389"/>
<feature type="compositionally biased region" description="Acidic residues" evidence="1">
    <location>
        <begin position="507"/>
        <end position="518"/>
    </location>
</feature>
<dbReference type="PANTHER" id="PTHR28450:SF1">
    <property type="entry name" value="FANCONI ANEMIA GROUP B PROTEIN"/>
    <property type="match status" value="1"/>
</dbReference>
<feature type="region of interest" description="Disordered" evidence="1">
    <location>
        <begin position="676"/>
        <end position="695"/>
    </location>
</feature>
<proteinExistence type="predicted"/>
<dbReference type="Proteomes" id="UP000694888">
    <property type="component" value="Unplaced"/>
</dbReference>
<name>A0ABM0JGA9_APLCA</name>
<feature type="compositionally biased region" description="Polar residues" evidence="1">
    <location>
        <begin position="1021"/>
        <end position="1037"/>
    </location>
</feature>
<protein>
    <submittedName>
        <fullName evidence="3">Uncharacterized protein LOC101858389</fullName>
    </submittedName>
</protein>
<feature type="compositionally biased region" description="Polar residues" evidence="1">
    <location>
        <begin position="80"/>
        <end position="90"/>
    </location>
</feature>
<feature type="region of interest" description="Disordered" evidence="1">
    <location>
        <begin position="1012"/>
        <end position="1094"/>
    </location>
</feature>
<organism evidence="2 3">
    <name type="scientific">Aplysia californica</name>
    <name type="common">California sea hare</name>
    <dbReference type="NCBI Taxonomy" id="6500"/>
    <lineage>
        <taxon>Eukaryota</taxon>
        <taxon>Metazoa</taxon>
        <taxon>Spiralia</taxon>
        <taxon>Lophotrochozoa</taxon>
        <taxon>Mollusca</taxon>
        <taxon>Gastropoda</taxon>
        <taxon>Heterobranchia</taxon>
        <taxon>Euthyneura</taxon>
        <taxon>Tectipleura</taxon>
        <taxon>Aplysiida</taxon>
        <taxon>Aplysioidea</taxon>
        <taxon>Aplysiidae</taxon>
        <taxon>Aplysia</taxon>
    </lineage>
</organism>
<feature type="compositionally biased region" description="Acidic residues" evidence="1">
    <location>
        <begin position="59"/>
        <end position="71"/>
    </location>
</feature>
<dbReference type="RefSeq" id="XP_005093055.1">
    <property type="nucleotide sequence ID" value="XM_005092998.3"/>
</dbReference>
<feature type="compositionally biased region" description="Basic and acidic residues" evidence="1">
    <location>
        <begin position="1064"/>
        <end position="1073"/>
    </location>
</feature>
<feature type="region of interest" description="Disordered" evidence="1">
    <location>
        <begin position="38"/>
        <end position="99"/>
    </location>
</feature>
<feature type="region of interest" description="Disordered" evidence="1">
    <location>
        <begin position="499"/>
        <end position="521"/>
    </location>
</feature>
<gene>
    <name evidence="3" type="primary">LOC101858389</name>
</gene>